<dbReference type="AlphaFoldDB" id="A0A3M6YS80"/>
<reference evidence="2 3" key="1">
    <citation type="journal article" date="2018" name="BMC Genomics">
        <title>Genomic evidence for intraspecific hybridization in a clonal and extremely halotolerant yeast.</title>
        <authorList>
            <person name="Gostincar C."/>
            <person name="Stajich J.E."/>
            <person name="Zupancic J."/>
            <person name="Zalar P."/>
            <person name="Gunde-Cimerman N."/>
        </authorList>
    </citation>
    <scope>NUCLEOTIDE SEQUENCE [LARGE SCALE GENOMIC DNA]</scope>
    <source>
        <strain evidence="2 3">EXF-6669</strain>
    </source>
</reference>
<sequence>MFHIHYTNLRHYGCLASTAHGRDRKIPVVLLLDPSILLRYYPTITLFFLDIVARGRGVVITNTYRLQFSNQTSNSSSMDNGSGKKRKGTHESQGPKCKKQRKVLKTNADITTQAHLLTIPGELRNIIYRLVLLSDDRIKIDKRHRKMPPLLRTCQQIYAEARSIYFGENSFQVTVRHLRPIIPRRHWILSTKMQGDLKIKLIGKFDWENLMSWLACYHRYKGAYLGCFRPLEPSARKRLDHVTCAFSIVDRMFKTKWQDVRAVLDEYREVTELGKMRWV</sequence>
<feature type="compositionally biased region" description="Polar residues" evidence="1">
    <location>
        <begin position="71"/>
        <end position="80"/>
    </location>
</feature>
<dbReference type="Proteomes" id="UP000271337">
    <property type="component" value="Unassembled WGS sequence"/>
</dbReference>
<evidence type="ECO:0000313" key="3">
    <source>
        <dbReference type="Proteomes" id="UP000271337"/>
    </source>
</evidence>
<protein>
    <recommendedName>
        <fullName evidence="4">F-box domain-containing protein</fullName>
    </recommendedName>
</protein>
<feature type="region of interest" description="Disordered" evidence="1">
    <location>
        <begin position="71"/>
        <end position="102"/>
    </location>
</feature>
<evidence type="ECO:0000313" key="2">
    <source>
        <dbReference type="EMBL" id="RMY05910.1"/>
    </source>
</evidence>
<evidence type="ECO:0000256" key="1">
    <source>
        <dbReference type="SAM" id="MobiDB-lite"/>
    </source>
</evidence>
<gene>
    <name evidence="2" type="ORF">D0867_09877</name>
</gene>
<dbReference type="PANTHER" id="PTHR42085">
    <property type="entry name" value="F-BOX DOMAIN-CONTAINING PROTEIN"/>
    <property type="match status" value="1"/>
</dbReference>
<dbReference type="EMBL" id="QWIL01001233">
    <property type="protein sequence ID" value="RMY05910.1"/>
    <property type="molecule type" value="Genomic_DNA"/>
</dbReference>
<accession>A0A3M6YS80</accession>
<proteinExistence type="predicted"/>
<dbReference type="OrthoDB" id="2951834at2759"/>
<comment type="caution">
    <text evidence="2">The sequence shown here is derived from an EMBL/GenBank/DDBJ whole genome shotgun (WGS) entry which is preliminary data.</text>
</comment>
<dbReference type="InterPro" id="IPR038883">
    <property type="entry name" value="AN11006-like"/>
</dbReference>
<dbReference type="PANTHER" id="PTHR42085:SF1">
    <property type="entry name" value="F-BOX DOMAIN-CONTAINING PROTEIN"/>
    <property type="match status" value="1"/>
</dbReference>
<evidence type="ECO:0008006" key="4">
    <source>
        <dbReference type="Google" id="ProtNLM"/>
    </source>
</evidence>
<organism evidence="2 3">
    <name type="scientific">Hortaea werneckii</name>
    <name type="common">Black yeast</name>
    <name type="synonym">Cladosporium werneckii</name>
    <dbReference type="NCBI Taxonomy" id="91943"/>
    <lineage>
        <taxon>Eukaryota</taxon>
        <taxon>Fungi</taxon>
        <taxon>Dikarya</taxon>
        <taxon>Ascomycota</taxon>
        <taxon>Pezizomycotina</taxon>
        <taxon>Dothideomycetes</taxon>
        <taxon>Dothideomycetidae</taxon>
        <taxon>Mycosphaerellales</taxon>
        <taxon>Teratosphaeriaceae</taxon>
        <taxon>Hortaea</taxon>
    </lineage>
</organism>
<name>A0A3M6YS80_HORWE</name>